<gene>
    <name evidence="2" type="ORF">EC835_102187</name>
</gene>
<feature type="transmembrane region" description="Helical" evidence="1">
    <location>
        <begin position="145"/>
        <end position="163"/>
    </location>
</feature>
<sequence length="215" mass="25129">MIFFSTQDLGPFSEYLELIKTILGLIGSVIASLITLFKIGQKYFKSGESNRLIRNKEYLIQYNEFLSGTDKEYIRTKINDTVMANITQEKNKTFRDLKIILSNYTVTSDIWFILKKVKRYLYIDKGILYVKLDTAYTVNYWMEKFMGCILALWLALFILLVYIDSPDTFETGKYYLLLLIVFVISIASIWFFINSPRKSKVNTVVNEINKIISES</sequence>
<organism evidence="2 3">
    <name type="scientific">Providencia alcalifaciens</name>
    <dbReference type="NCBI Taxonomy" id="126385"/>
    <lineage>
        <taxon>Bacteria</taxon>
        <taxon>Pseudomonadati</taxon>
        <taxon>Pseudomonadota</taxon>
        <taxon>Gammaproteobacteria</taxon>
        <taxon>Enterobacterales</taxon>
        <taxon>Morganellaceae</taxon>
        <taxon>Providencia</taxon>
    </lineage>
</organism>
<proteinExistence type="predicted"/>
<keyword evidence="1" id="KW-0472">Membrane</keyword>
<dbReference type="EMBL" id="SMAS01000002">
    <property type="protein sequence ID" value="TCT36736.1"/>
    <property type="molecule type" value="Genomic_DNA"/>
</dbReference>
<keyword evidence="1" id="KW-0812">Transmembrane</keyword>
<keyword evidence="1" id="KW-1133">Transmembrane helix</keyword>
<accession>A0A4R3NPR0</accession>
<dbReference type="AlphaFoldDB" id="A0A4R3NPR0"/>
<comment type="caution">
    <text evidence="2">The sequence shown here is derived from an EMBL/GenBank/DDBJ whole genome shotgun (WGS) entry which is preliminary data.</text>
</comment>
<feature type="transmembrane region" description="Helical" evidence="1">
    <location>
        <begin position="175"/>
        <end position="193"/>
    </location>
</feature>
<feature type="transmembrane region" description="Helical" evidence="1">
    <location>
        <begin position="18"/>
        <end position="37"/>
    </location>
</feature>
<dbReference type="Proteomes" id="UP000295055">
    <property type="component" value="Unassembled WGS sequence"/>
</dbReference>
<evidence type="ECO:0000313" key="2">
    <source>
        <dbReference type="EMBL" id="TCT36736.1"/>
    </source>
</evidence>
<protein>
    <submittedName>
        <fullName evidence="2">Uncharacterized protein</fullName>
    </submittedName>
</protein>
<reference evidence="2 3" key="1">
    <citation type="submission" date="2019-03" db="EMBL/GenBank/DDBJ databases">
        <title>Genomic analyses of the natural microbiome of Caenorhabditis elegans.</title>
        <authorList>
            <person name="Samuel B."/>
        </authorList>
    </citation>
    <scope>NUCLEOTIDE SEQUENCE [LARGE SCALE GENOMIC DNA]</scope>
    <source>
        <strain evidence="2 3">JUb102</strain>
    </source>
</reference>
<dbReference type="RefSeq" id="WP_132495412.1">
    <property type="nucleotide sequence ID" value="NZ_JBEEUX010000001.1"/>
</dbReference>
<name>A0A4R3NPR0_9GAMM</name>
<evidence type="ECO:0000313" key="3">
    <source>
        <dbReference type="Proteomes" id="UP000295055"/>
    </source>
</evidence>
<evidence type="ECO:0000256" key="1">
    <source>
        <dbReference type="SAM" id="Phobius"/>
    </source>
</evidence>